<dbReference type="Pfam" id="PF00849">
    <property type="entry name" value="PseudoU_synth_2"/>
    <property type="match status" value="1"/>
</dbReference>
<comment type="function">
    <text evidence="6">Responsible for synthesis of pseudouridine from uracil.</text>
</comment>
<dbReference type="InterPro" id="IPR006224">
    <property type="entry name" value="PsdUridine_synth_RluA-like_CS"/>
</dbReference>
<dbReference type="RefSeq" id="WP_051790374.1">
    <property type="nucleotide sequence ID" value="NZ_AWQU01000089.1"/>
</dbReference>
<dbReference type="SMART" id="SM00363">
    <property type="entry name" value="S4"/>
    <property type="match status" value="1"/>
</dbReference>
<dbReference type="InterPro" id="IPR050188">
    <property type="entry name" value="RluA_PseudoU_synthase"/>
</dbReference>
<sequence length="301" mass="35069">MRLDLYLSQTNNISRKESQSLINSGCVFVNGKQITKNNFQVSEQSNVIVDKEKFIELSNNKKEDKIKDELKSWDYKIDVVFEDEYLMIVNKSSGIIVHPTSYGEDNTLANAIKFYFEKNKIKNEFNDLRNGIVHRLDKDTSGLIIVAKNKNTESLLKEMFVTNSIHRYYLALINGHLDSKKIEVQAPLKRIKNTNKREVSTDYDAEDAITIFYKLEDFKNISLVRCELKTGKTHQIRVHAKYIKHNIVNDPVYGSNKKTTSYGQYLVADQINFIHPITKKHIEIKIDMPKEFTEYIRKYGK</sequence>
<dbReference type="PROSITE" id="PS01129">
    <property type="entry name" value="PSI_RLU"/>
    <property type="match status" value="1"/>
</dbReference>
<reference evidence="8 9" key="1">
    <citation type="journal article" date="2014" name="PLoS ONE">
        <title>Reduction of Hydrogen Peroxide Accumulation and Toxicity by a Catalase from Mycoplasma iowae.</title>
        <authorList>
            <person name="Pritchard R.E."/>
            <person name="Prassinos A.J."/>
            <person name="Osborne J.D."/>
            <person name="Raviv Z."/>
            <person name="Balish M.F."/>
        </authorList>
    </citation>
    <scope>NUCLEOTIDE SEQUENCE [LARGE SCALE GENOMIC DNA]</scope>
    <source>
        <strain evidence="8 9">DK-CPA</strain>
    </source>
</reference>
<dbReference type="GO" id="GO:0000455">
    <property type="term" value="P:enzyme-directed rRNA pseudouridine synthesis"/>
    <property type="evidence" value="ECO:0007669"/>
    <property type="project" value="UniProtKB-ARBA"/>
</dbReference>
<dbReference type="InterPro" id="IPR006145">
    <property type="entry name" value="PsdUridine_synth_RsuA/RluA"/>
</dbReference>
<dbReference type="GO" id="GO:0003723">
    <property type="term" value="F:RNA binding"/>
    <property type="evidence" value="ECO:0007669"/>
    <property type="project" value="UniProtKB-KW"/>
</dbReference>
<dbReference type="PANTHER" id="PTHR21600">
    <property type="entry name" value="MITOCHONDRIAL RNA PSEUDOURIDINE SYNTHASE"/>
    <property type="match status" value="1"/>
</dbReference>
<feature type="domain" description="RNA-binding S4" evidence="7">
    <location>
        <begin position="1"/>
        <end position="61"/>
    </location>
</feature>
<evidence type="ECO:0000313" key="9">
    <source>
        <dbReference type="Proteomes" id="UP000028523"/>
    </source>
</evidence>
<evidence type="ECO:0000256" key="1">
    <source>
        <dbReference type="ARBA" id="ARBA00000073"/>
    </source>
</evidence>
<proteinExistence type="inferred from homology"/>
<dbReference type="Proteomes" id="UP000028523">
    <property type="component" value="Unassembled WGS sequence"/>
</dbReference>
<dbReference type="GO" id="GO:0120159">
    <property type="term" value="F:rRNA pseudouridine synthase activity"/>
    <property type="evidence" value="ECO:0007669"/>
    <property type="project" value="UniProtKB-ARBA"/>
</dbReference>
<name>A0A084U2L7_MALIO</name>
<accession>A0A084U2L7</accession>
<dbReference type="PROSITE" id="PS50889">
    <property type="entry name" value="S4"/>
    <property type="match status" value="1"/>
</dbReference>
<dbReference type="EC" id="5.4.99.-" evidence="6"/>
<dbReference type="Gene3D" id="3.10.290.10">
    <property type="entry name" value="RNA-binding S4 domain"/>
    <property type="match status" value="1"/>
</dbReference>
<comment type="caution">
    <text evidence="8">The sequence shown here is derived from an EMBL/GenBank/DDBJ whole genome shotgun (WGS) entry which is preliminary data.</text>
</comment>
<evidence type="ECO:0000256" key="2">
    <source>
        <dbReference type="ARBA" id="ARBA00010876"/>
    </source>
</evidence>
<organism evidence="8 9">
    <name type="scientific">Malacoplasma iowae DK-CPA</name>
    <dbReference type="NCBI Taxonomy" id="1394179"/>
    <lineage>
        <taxon>Bacteria</taxon>
        <taxon>Bacillati</taxon>
        <taxon>Mycoplasmatota</taxon>
        <taxon>Mycoplasmoidales</taxon>
        <taxon>Mycoplasmoidaceae</taxon>
        <taxon>Malacoplasma</taxon>
    </lineage>
</organism>
<evidence type="ECO:0000256" key="6">
    <source>
        <dbReference type="RuleBase" id="RU362028"/>
    </source>
</evidence>
<dbReference type="NCBIfam" id="TIGR00005">
    <property type="entry name" value="rluA_subfam"/>
    <property type="match status" value="1"/>
</dbReference>
<evidence type="ECO:0000256" key="3">
    <source>
        <dbReference type="ARBA" id="ARBA00023235"/>
    </source>
</evidence>
<evidence type="ECO:0000259" key="7">
    <source>
        <dbReference type="SMART" id="SM00363"/>
    </source>
</evidence>
<evidence type="ECO:0000256" key="4">
    <source>
        <dbReference type="PIRSR" id="PIRSR606225-1"/>
    </source>
</evidence>
<dbReference type="PANTHER" id="PTHR21600:SF44">
    <property type="entry name" value="RIBOSOMAL LARGE SUBUNIT PSEUDOURIDINE SYNTHASE D"/>
    <property type="match status" value="1"/>
</dbReference>
<keyword evidence="5" id="KW-0694">RNA-binding</keyword>
<dbReference type="SUPFAM" id="SSF55120">
    <property type="entry name" value="Pseudouridine synthase"/>
    <property type="match status" value="1"/>
</dbReference>
<keyword evidence="3 6" id="KW-0413">Isomerase</keyword>
<dbReference type="InterPro" id="IPR020103">
    <property type="entry name" value="PsdUridine_synth_cat_dom_sf"/>
</dbReference>
<dbReference type="EMBL" id="AWQU01000089">
    <property type="protein sequence ID" value="KFB07203.1"/>
    <property type="molecule type" value="Genomic_DNA"/>
</dbReference>
<evidence type="ECO:0000313" key="8">
    <source>
        <dbReference type="EMBL" id="KFB07203.1"/>
    </source>
</evidence>
<evidence type="ECO:0000256" key="5">
    <source>
        <dbReference type="PROSITE-ProRule" id="PRU00182"/>
    </source>
</evidence>
<comment type="similarity">
    <text evidence="2 6">Belongs to the pseudouridine synthase RluA family.</text>
</comment>
<dbReference type="SUPFAM" id="SSF55174">
    <property type="entry name" value="Alpha-L RNA-binding motif"/>
    <property type="match status" value="1"/>
</dbReference>
<dbReference type="Pfam" id="PF01479">
    <property type="entry name" value="S4"/>
    <property type="match status" value="1"/>
</dbReference>
<protein>
    <recommendedName>
        <fullName evidence="6">Pseudouridine synthase</fullName>
        <ecNumber evidence="6">5.4.99.-</ecNumber>
    </recommendedName>
</protein>
<dbReference type="InterPro" id="IPR002942">
    <property type="entry name" value="S4_RNA-bd"/>
</dbReference>
<dbReference type="CDD" id="cd02869">
    <property type="entry name" value="PseudoU_synth_RluA_like"/>
    <property type="match status" value="1"/>
</dbReference>
<dbReference type="InterPro" id="IPR036986">
    <property type="entry name" value="S4_RNA-bd_sf"/>
</dbReference>
<dbReference type="InterPro" id="IPR006225">
    <property type="entry name" value="PsdUridine_synth_RluC/D"/>
</dbReference>
<keyword evidence="9" id="KW-1185">Reference proteome</keyword>
<dbReference type="Gene3D" id="3.30.2350.10">
    <property type="entry name" value="Pseudouridine synthase"/>
    <property type="match status" value="1"/>
</dbReference>
<feature type="active site" evidence="4">
    <location>
        <position position="137"/>
    </location>
</feature>
<dbReference type="CDD" id="cd00165">
    <property type="entry name" value="S4"/>
    <property type="match status" value="1"/>
</dbReference>
<gene>
    <name evidence="8" type="primary">rluA</name>
    <name evidence="8" type="ORF">P271_27</name>
</gene>
<comment type="catalytic activity">
    <reaction evidence="1 6">
        <text>a uridine in RNA = a pseudouridine in RNA</text>
        <dbReference type="Rhea" id="RHEA:48348"/>
        <dbReference type="Rhea" id="RHEA-COMP:12068"/>
        <dbReference type="Rhea" id="RHEA-COMP:12069"/>
        <dbReference type="ChEBI" id="CHEBI:65314"/>
        <dbReference type="ChEBI" id="CHEBI:65315"/>
    </reaction>
</comment>
<dbReference type="AlphaFoldDB" id="A0A084U2L7"/>